<dbReference type="SMART" id="SM00421">
    <property type="entry name" value="HTH_LUXR"/>
    <property type="match status" value="1"/>
</dbReference>
<dbReference type="RefSeq" id="WP_125043795.1">
    <property type="nucleotide sequence ID" value="NZ_BHZC01000001.1"/>
</dbReference>
<proteinExistence type="predicted"/>
<dbReference type="InterPro" id="IPR027417">
    <property type="entry name" value="P-loop_NTPase"/>
</dbReference>
<dbReference type="PANTHER" id="PTHR16305:SF35">
    <property type="entry name" value="TRANSCRIPTIONAL ACTIVATOR DOMAIN"/>
    <property type="match status" value="1"/>
</dbReference>
<dbReference type="GO" id="GO:0005524">
    <property type="term" value="F:ATP binding"/>
    <property type="evidence" value="ECO:0007669"/>
    <property type="project" value="UniProtKB-KW"/>
</dbReference>
<dbReference type="InterPro" id="IPR000792">
    <property type="entry name" value="Tscrpt_reg_LuxR_C"/>
</dbReference>
<dbReference type="GO" id="GO:0006355">
    <property type="term" value="P:regulation of DNA-templated transcription"/>
    <property type="evidence" value="ECO:0007669"/>
    <property type="project" value="InterPro"/>
</dbReference>
<dbReference type="PROSITE" id="PS00622">
    <property type="entry name" value="HTH_LUXR_1"/>
    <property type="match status" value="1"/>
</dbReference>
<evidence type="ECO:0000313" key="6">
    <source>
        <dbReference type="Proteomes" id="UP000287830"/>
    </source>
</evidence>
<dbReference type="OrthoDB" id="7053960at2"/>
<dbReference type="GO" id="GO:0004016">
    <property type="term" value="F:adenylate cyclase activity"/>
    <property type="evidence" value="ECO:0007669"/>
    <property type="project" value="TreeGrafter"/>
</dbReference>
<dbReference type="SUPFAM" id="SSF46894">
    <property type="entry name" value="C-terminal effector domain of the bipartite response regulators"/>
    <property type="match status" value="1"/>
</dbReference>
<sequence>MDEHRAAPGTVTGPAPEDRLVGRDAERARLFRTVDSRTADPAADAGPVLVLTGDAGTGKSALLDSAAHRAAARGTRVLRACGSESEADLAFSALHQLLRPVRAEADALPPGQRAALHDALGTGQAGASPDPLLTGLAVLGLLSALGERGPVLAVLDDAQWCDRASLDALAFAARRLAEEPVTVLVGARTDDRLPGFDRQVPVLTLGPLDDAAAHRLLDLQPRRPTGRTRARILDQASGNPLALTELTRAAADSESGLAAGEPPAAGPLPLTDRLERLFAARLPGLPARTTRALLLLAAMDTADHAAVPAGLPHVEDDAWLPAEQAGLVRRTGRDTRFRHPLVRSAVYHAAPFDARRDAHRVLAGMLPDAPDRRAWHLAAASVRPDAAVSAELERTADRARRRGGHAAAAKALQRAAELAPRRADAARLLVEAAGAAVFTGDLAWVEELAAAARARTDDPALLATAASHAGRLATLTARHSVVFSRLAGAAEELAVAQPAVALDLLTGAAVVRFYSGEEHQRRRIEDILRRVPEHAPASHDWLRAWVRAVSAPDDGRPQLLRALTASMAEAEHRPGRLTALAVMAWVLDETPQAARAFDAAFDRWESHEPLPEGLGGAAAWTYVELGRWGQAREVCARMAAVGATAGLDHAVACAATVDAVVLAHQGDASAARARAADALALIDPLESRSVTVYARRALGAAAAAEGAYDTAYDQLRAAFTADGAPLHYHASCPALPDLAAAAMRSGRREEAHAVVERCARTLGEHASPRLRALLSRARALLAAPEDAEPYFRAALAEPVLAHWPFERAQALLDLAEWLRRQRRIAEARPLLAEALETFRRLGARPWIDRARTESRAAGLAVTAPAPDALAELSPQQQQIVGLAARGLTNREIGEKLFLSPRTVGSHLYRSFPKLGITARSQLRDLVEGALHGAC</sequence>
<gene>
    <name evidence="5" type="ORF">OEIGOIKO_00989</name>
</gene>
<dbReference type="SUPFAM" id="SSF52540">
    <property type="entry name" value="P-loop containing nucleoside triphosphate hydrolases"/>
    <property type="match status" value="1"/>
</dbReference>
<dbReference type="Gene3D" id="1.10.10.10">
    <property type="entry name" value="Winged helix-like DNA-binding domain superfamily/Winged helix DNA-binding domain"/>
    <property type="match status" value="1"/>
</dbReference>
<dbReference type="InterPro" id="IPR016032">
    <property type="entry name" value="Sig_transdc_resp-reg_C-effctor"/>
</dbReference>
<dbReference type="AlphaFoldDB" id="A0A7U9KPX3"/>
<dbReference type="GO" id="GO:0005737">
    <property type="term" value="C:cytoplasm"/>
    <property type="evidence" value="ECO:0007669"/>
    <property type="project" value="TreeGrafter"/>
</dbReference>
<dbReference type="Gene3D" id="1.25.40.10">
    <property type="entry name" value="Tetratricopeptide repeat domain"/>
    <property type="match status" value="1"/>
</dbReference>
<dbReference type="GeneID" id="95620035"/>
<keyword evidence="1" id="KW-0547">Nucleotide-binding</keyword>
<dbReference type="Gene3D" id="3.40.50.300">
    <property type="entry name" value="P-loop containing nucleotide triphosphate hydrolases"/>
    <property type="match status" value="1"/>
</dbReference>
<feature type="domain" description="HTH luxR-type" evidence="4">
    <location>
        <begin position="865"/>
        <end position="930"/>
    </location>
</feature>
<dbReference type="Pfam" id="PF00196">
    <property type="entry name" value="GerE"/>
    <property type="match status" value="1"/>
</dbReference>
<dbReference type="InterPro" id="IPR041664">
    <property type="entry name" value="AAA_16"/>
</dbReference>
<dbReference type="Proteomes" id="UP000287830">
    <property type="component" value="Unassembled WGS sequence"/>
</dbReference>
<organism evidence="5 6">
    <name type="scientific">Streptomyces chrestomyceticus JCM 4735</name>
    <dbReference type="NCBI Taxonomy" id="1306181"/>
    <lineage>
        <taxon>Bacteria</taxon>
        <taxon>Bacillati</taxon>
        <taxon>Actinomycetota</taxon>
        <taxon>Actinomycetes</taxon>
        <taxon>Kitasatosporales</taxon>
        <taxon>Streptomycetaceae</taxon>
        <taxon>Streptomyces</taxon>
    </lineage>
</organism>
<evidence type="ECO:0000256" key="2">
    <source>
        <dbReference type="ARBA" id="ARBA00022840"/>
    </source>
</evidence>
<accession>A0A7U9KPX3</accession>
<keyword evidence="2" id="KW-0067">ATP-binding</keyword>
<name>A0A7U9KPX3_9ACTN</name>
<dbReference type="PROSITE" id="PS50043">
    <property type="entry name" value="HTH_LUXR_2"/>
    <property type="match status" value="1"/>
</dbReference>
<reference evidence="5 6" key="1">
    <citation type="submission" date="2018-11" db="EMBL/GenBank/DDBJ databases">
        <title>Whole genome sequence of Streptomyces chrestomyceticus NBRC 13444(T).</title>
        <authorList>
            <person name="Komaki H."/>
            <person name="Tamura T."/>
        </authorList>
    </citation>
    <scope>NUCLEOTIDE SEQUENCE [LARGE SCALE GENOMIC DNA]</scope>
    <source>
        <strain evidence="5 6">NBRC 13444</strain>
    </source>
</reference>
<dbReference type="EMBL" id="BHZC01000001">
    <property type="protein sequence ID" value="GCD33270.1"/>
    <property type="molecule type" value="Genomic_DNA"/>
</dbReference>
<evidence type="ECO:0000256" key="1">
    <source>
        <dbReference type="ARBA" id="ARBA00022741"/>
    </source>
</evidence>
<feature type="region of interest" description="Disordered" evidence="3">
    <location>
        <begin position="1"/>
        <end position="20"/>
    </location>
</feature>
<evidence type="ECO:0000313" key="5">
    <source>
        <dbReference type="EMBL" id="GCD33270.1"/>
    </source>
</evidence>
<evidence type="ECO:0000259" key="4">
    <source>
        <dbReference type="PROSITE" id="PS50043"/>
    </source>
</evidence>
<dbReference type="Pfam" id="PF13191">
    <property type="entry name" value="AAA_16"/>
    <property type="match status" value="1"/>
</dbReference>
<dbReference type="InterPro" id="IPR036388">
    <property type="entry name" value="WH-like_DNA-bd_sf"/>
</dbReference>
<dbReference type="PANTHER" id="PTHR16305">
    <property type="entry name" value="TESTICULAR SOLUBLE ADENYLYL CYCLASE"/>
    <property type="match status" value="1"/>
</dbReference>
<dbReference type="SUPFAM" id="SSF48452">
    <property type="entry name" value="TPR-like"/>
    <property type="match status" value="1"/>
</dbReference>
<dbReference type="PRINTS" id="PR00038">
    <property type="entry name" value="HTHLUXR"/>
</dbReference>
<protein>
    <submittedName>
        <fullName evidence="5">Transcriptional regulator</fullName>
    </submittedName>
</protein>
<comment type="caution">
    <text evidence="5">The sequence shown here is derived from an EMBL/GenBank/DDBJ whole genome shotgun (WGS) entry which is preliminary data.</text>
</comment>
<evidence type="ECO:0000256" key="3">
    <source>
        <dbReference type="SAM" id="MobiDB-lite"/>
    </source>
</evidence>
<dbReference type="CDD" id="cd06170">
    <property type="entry name" value="LuxR_C_like"/>
    <property type="match status" value="1"/>
</dbReference>
<dbReference type="InterPro" id="IPR011990">
    <property type="entry name" value="TPR-like_helical_dom_sf"/>
</dbReference>
<dbReference type="GO" id="GO:0003677">
    <property type="term" value="F:DNA binding"/>
    <property type="evidence" value="ECO:0007669"/>
    <property type="project" value="InterPro"/>
</dbReference>